<dbReference type="GO" id="GO:0004753">
    <property type="term" value="F:saccharopine dehydrogenase activity"/>
    <property type="evidence" value="ECO:0007669"/>
    <property type="project" value="TreeGrafter"/>
</dbReference>
<feature type="domain" description="Saccharopine dehydrogenase NADP binding" evidence="3">
    <location>
        <begin position="4"/>
        <end position="117"/>
    </location>
</feature>
<dbReference type="FunFam" id="3.30.360.10:FF:000008">
    <property type="entry name" value="Alpha-aminoadipic semialdehyde synthase, mitochondrial"/>
    <property type="match status" value="1"/>
</dbReference>
<keyword evidence="1" id="KW-0521">NADP</keyword>
<dbReference type="InterPro" id="IPR036291">
    <property type="entry name" value="NAD(P)-bd_dom_sf"/>
</dbReference>
<evidence type="ECO:0000256" key="1">
    <source>
        <dbReference type="ARBA" id="ARBA00022857"/>
    </source>
</evidence>
<dbReference type="Gene3D" id="3.40.50.720">
    <property type="entry name" value="NAD(P)-binding Rossmann-like Domain"/>
    <property type="match status" value="1"/>
</dbReference>
<dbReference type="KEGG" id="fax:FUAX_49020"/>
<keyword evidence="2" id="KW-0560">Oxidoreductase</keyword>
<proteinExistence type="predicted"/>
<dbReference type="InterPro" id="IPR005097">
    <property type="entry name" value="Sacchrp_dh_NADP-bd"/>
</dbReference>
<keyword evidence="5" id="KW-0614">Plasmid</keyword>
<dbReference type="Gene3D" id="3.30.360.10">
    <property type="entry name" value="Dihydrodipicolinate Reductase, domain 2"/>
    <property type="match status" value="1"/>
</dbReference>
<dbReference type="AlphaFoldDB" id="A0AAU9CTB6"/>
<dbReference type="Gene3D" id="1.10.1870.10">
    <property type="entry name" value="Domain 3, Saccharopine reductase"/>
    <property type="match status" value="1"/>
</dbReference>
<dbReference type="GO" id="GO:0019878">
    <property type="term" value="P:lysine biosynthetic process via aminoadipic acid"/>
    <property type="evidence" value="ECO:0007669"/>
    <property type="project" value="TreeGrafter"/>
</dbReference>
<name>A0AAU9CTB6_9BACT</name>
<dbReference type="FunFam" id="3.40.50.720:FF:000072">
    <property type="entry name" value="Saccharopine dehydrogenase [NADP(+), L-glutamate-forming]"/>
    <property type="match status" value="1"/>
</dbReference>
<dbReference type="SUPFAM" id="SSF51735">
    <property type="entry name" value="NAD(P)-binding Rossmann-fold domains"/>
    <property type="match status" value="1"/>
</dbReference>
<geneLocation type="plasmid" evidence="5 6">
    <name>pFA4</name>
</geneLocation>
<dbReference type="InterPro" id="IPR051168">
    <property type="entry name" value="AASS"/>
</dbReference>
<dbReference type="InterPro" id="IPR032095">
    <property type="entry name" value="Sacchrp_dh-like_C"/>
</dbReference>
<dbReference type="PANTHER" id="PTHR11133:SF22">
    <property type="entry name" value="ALPHA-AMINOADIPIC SEMIALDEHYDE SYNTHASE, MITOCHONDRIAL"/>
    <property type="match status" value="1"/>
</dbReference>
<evidence type="ECO:0000256" key="2">
    <source>
        <dbReference type="ARBA" id="ARBA00023002"/>
    </source>
</evidence>
<sequence length="438" mass="48162">MNHVLILGAGMVVKPMAEYLLEKNFFVTIASRTLSKAEALLDNHPNGTAVAWTVDQADKLDEMVASHDLTVSLLPYTHHVTVAEICLKHGKNLVTTSYVSPAMKALDAKAKEAGLTFLNEIGLDPGIDHMTAQQFIDKTKAQGGEIEAFYSICGALPAPEASDNPLRYRFSWSPKGVVMASNNGARFLKDSQVVELPTEQLFAEPIKENFPGVGDLEIYPNRDSLSYVELYGIPETKTMYRGTFRYPFWCETLHALKQLGLTIDKPVQADGLSYAGFTEAVCGASTAEAVAEKLGLATDSPAIKAIAWLGFFDEKSLPYSGTTSPFEVLSDLMIEKMMLGKGERDMVVMQHIFTVKKSDRSREETRLRLLDFGDKKHTSIAKTVAWPAAIAVEMILNKELDVPGVHIPLIKEIYEPVLDGLAKMGIEMTEETKEVALA</sequence>
<organism evidence="5 6">
    <name type="scientific">Fulvitalea axinellae</name>
    <dbReference type="NCBI Taxonomy" id="1182444"/>
    <lineage>
        <taxon>Bacteria</taxon>
        <taxon>Pseudomonadati</taxon>
        <taxon>Bacteroidota</taxon>
        <taxon>Cytophagia</taxon>
        <taxon>Cytophagales</taxon>
        <taxon>Persicobacteraceae</taxon>
        <taxon>Fulvitalea</taxon>
    </lineage>
</organism>
<dbReference type="Proteomes" id="UP001348817">
    <property type="component" value="Plasmid pFA4"/>
</dbReference>
<gene>
    <name evidence="5" type="ORF">FUAX_49020</name>
</gene>
<dbReference type="Pfam" id="PF16653">
    <property type="entry name" value="Sacchrp_dh_C"/>
    <property type="match status" value="1"/>
</dbReference>
<dbReference type="PANTHER" id="PTHR11133">
    <property type="entry name" value="SACCHAROPINE DEHYDROGENASE"/>
    <property type="match status" value="1"/>
</dbReference>
<accession>A0AAU9CTB6</accession>
<reference evidence="5 6" key="1">
    <citation type="submission" date="2021-12" db="EMBL/GenBank/DDBJ databases">
        <title>Genome sequencing of bacteria with rrn-lacking chromosome and rrn-plasmid.</title>
        <authorList>
            <person name="Anda M."/>
            <person name="Iwasaki W."/>
        </authorList>
    </citation>
    <scope>NUCLEOTIDE SEQUENCE [LARGE SCALE GENOMIC DNA]</scope>
    <source>
        <strain evidence="5 6">DSM 100852</strain>
        <plasmid evidence="5 6">pFA4</plasmid>
    </source>
</reference>
<dbReference type="Pfam" id="PF03435">
    <property type="entry name" value="Sacchrp_dh_NADP"/>
    <property type="match status" value="1"/>
</dbReference>
<evidence type="ECO:0000259" key="3">
    <source>
        <dbReference type="Pfam" id="PF03435"/>
    </source>
</evidence>
<feature type="domain" description="Saccharopine dehydrogenase-like C-terminal" evidence="4">
    <location>
        <begin position="122"/>
        <end position="426"/>
    </location>
</feature>
<dbReference type="EMBL" id="AP025318">
    <property type="protein sequence ID" value="BDD12470.1"/>
    <property type="molecule type" value="Genomic_DNA"/>
</dbReference>
<evidence type="ECO:0000313" key="6">
    <source>
        <dbReference type="Proteomes" id="UP001348817"/>
    </source>
</evidence>
<dbReference type="SUPFAM" id="SSF55347">
    <property type="entry name" value="Glyceraldehyde-3-phosphate dehydrogenase-like, C-terminal domain"/>
    <property type="match status" value="1"/>
</dbReference>
<evidence type="ECO:0000313" key="5">
    <source>
        <dbReference type="EMBL" id="BDD12470.1"/>
    </source>
</evidence>
<evidence type="ECO:0000259" key="4">
    <source>
        <dbReference type="Pfam" id="PF16653"/>
    </source>
</evidence>
<protein>
    <submittedName>
        <fullName evidence="5">Saccharopine dehydrogenase</fullName>
    </submittedName>
</protein>
<dbReference type="GO" id="GO:0005737">
    <property type="term" value="C:cytoplasm"/>
    <property type="evidence" value="ECO:0007669"/>
    <property type="project" value="TreeGrafter"/>
</dbReference>
<dbReference type="RefSeq" id="WP_338395605.1">
    <property type="nucleotide sequence ID" value="NZ_AP025318.1"/>
</dbReference>
<keyword evidence="6" id="KW-1185">Reference proteome</keyword>